<dbReference type="EMBL" id="CP004121">
    <property type="protein sequence ID" value="AGF53926.1"/>
    <property type="molecule type" value="Genomic_DNA"/>
</dbReference>
<reference evidence="2 3" key="1">
    <citation type="submission" date="2013-02" db="EMBL/GenBank/DDBJ databases">
        <title>Genome sequence of Clostridium saccharoperbutylacetonicum N1-4(HMT).</title>
        <authorList>
            <person name="Poehlein A."/>
            <person name="Daniel R."/>
        </authorList>
    </citation>
    <scope>NUCLEOTIDE SEQUENCE [LARGE SCALE GENOMIC DNA]</scope>
    <source>
        <strain evidence="3">N1-4(HMT)</strain>
    </source>
</reference>
<name>M1MG23_9CLOT</name>
<dbReference type="eggNOG" id="COG3093">
    <property type="taxonomic scope" value="Bacteria"/>
</dbReference>
<feature type="domain" description="HTH cro/C1-type" evidence="1">
    <location>
        <begin position="12"/>
        <end position="46"/>
    </location>
</feature>
<dbReference type="InterPro" id="IPR010982">
    <property type="entry name" value="Lambda_DNA-bd_dom_sf"/>
</dbReference>
<keyword evidence="3" id="KW-1185">Reference proteome</keyword>
<dbReference type="PATRIC" id="fig|931276.5.peg.84"/>
<evidence type="ECO:0000259" key="1">
    <source>
        <dbReference type="PROSITE" id="PS50943"/>
    </source>
</evidence>
<sequence length="70" mass="8082">MKNDISDFGKEIKIRLIQLNMTQRALAKKIGVSENYLTDIVNGRRSGIKYRAAITSVLYKENIEDRIRIV</sequence>
<dbReference type="STRING" id="36745.CLSAP_00910"/>
<dbReference type="HOGENOM" id="CLU_192101_2_0_9"/>
<evidence type="ECO:0000313" key="2">
    <source>
        <dbReference type="EMBL" id="AGF53926.1"/>
    </source>
</evidence>
<dbReference type="SMART" id="SM00530">
    <property type="entry name" value="HTH_XRE"/>
    <property type="match status" value="1"/>
</dbReference>
<dbReference type="RefSeq" id="WP_015390262.1">
    <property type="nucleotide sequence ID" value="NC_020291.1"/>
</dbReference>
<dbReference type="KEGG" id="csr:Cspa_c00910"/>
<protein>
    <submittedName>
        <fullName evidence="2">Plasmid maintenance system antidote protein</fullName>
    </submittedName>
</protein>
<evidence type="ECO:0000313" key="3">
    <source>
        <dbReference type="Proteomes" id="UP000011728"/>
    </source>
</evidence>
<dbReference type="SUPFAM" id="SSF47413">
    <property type="entry name" value="lambda repressor-like DNA-binding domains"/>
    <property type="match status" value="1"/>
</dbReference>
<dbReference type="PROSITE" id="PS50943">
    <property type="entry name" value="HTH_CROC1"/>
    <property type="match status" value="1"/>
</dbReference>
<dbReference type="OrthoDB" id="2736986at2"/>
<organism evidence="2 3">
    <name type="scientific">Clostridium saccharoperbutylacetonicum N1-4(HMT)</name>
    <dbReference type="NCBI Taxonomy" id="931276"/>
    <lineage>
        <taxon>Bacteria</taxon>
        <taxon>Bacillati</taxon>
        <taxon>Bacillota</taxon>
        <taxon>Clostridia</taxon>
        <taxon>Eubacteriales</taxon>
        <taxon>Clostridiaceae</taxon>
        <taxon>Clostridium</taxon>
    </lineage>
</organism>
<dbReference type="AlphaFoldDB" id="M1MG23"/>
<dbReference type="Pfam" id="PF01381">
    <property type="entry name" value="HTH_3"/>
    <property type="match status" value="1"/>
</dbReference>
<dbReference type="InterPro" id="IPR001387">
    <property type="entry name" value="Cro/C1-type_HTH"/>
</dbReference>
<dbReference type="GO" id="GO:0003677">
    <property type="term" value="F:DNA binding"/>
    <property type="evidence" value="ECO:0007669"/>
    <property type="project" value="InterPro"/>
</dbReference>
<dbReference type="CDD" id="cd00093">
    <property type="entry name" value="HTH_XRE"/>
    <property type="match status" value="1"/>
</dbReference>
<proteinExistence type="predicted"/>
<dbReference type="Proteomes" id="UP000011728">
    <property type="component" value="Chromosome"/>
</dbReference>
<gene>
    <name evidence="2" type="ORF">Cspa_c00910</name>
</gene>
<accession>M1MG23</accession>
<dbReference type="Gene3D" id="1.10.260.40">
    <property type="entry name" value="lambda repressor-like DNA-binding domains"/>
    <property type="match status" value="1"/>
</dbReference>